<comment type="caution">
    <text evidence="1">The sequence shown here is derived from an EMBL/GenBank/DDBJ whole genome shotgun (WGS) entry which is preliminary data.</text>
</comment>
<evidence type="ECO:0000313" key="1">
    <source>
        <dbReference type="EMBL" id="POM81058.1"/>
    </source>
</evidence>
<dbReference type="EMBL" id="NCKW01000185">
    <property type="protein sequence ID" value="POM81058.1"/>
    <property type="molecule type" value="Genomic_DNA"/>
</dbReference>
<evidence type="ECO:0000313" key="2">
    <source>
        <dbReference type="Proteomes" id="UP000237271"/>
    </source>
</evidence>
<keyword evidence="2" id="KW-1185">Reference proteome</keyword>
<organism evidence="1 2">
    <name type="scientific">Phytophthora palmivora</name>
    <dbReference type="NCBI Taxonomy" id="4796"/>
    <lineage>
        <taxon>Eukaryota</taxon>
        <taxon>Sar</taxon>
        <taxon>Stramenopiles</taxon>
        <taxon>Oomycota</taxon>
        <taxon>Peronosporomycetes</taxon>
        <taxon>Peronosporales</taxon>
        <taxon>Peronosporaceae</taxon>
        <taxon>Phytophthora</taxon>
    </lineage>
</organism>
<keyword evidence="1" id="KW-0808">Transferase</keyword>
<dbReference type="AlphaFoldDB" id="A0A2P4YTD4"/>
<keyword evidence="1" id="KW-0695">RNA-directed DNA polymerase</keyword>
<protein>
    <submittedName>
        <fullName evidence="1">Reverse transcriptase</fullName>
    </submittedName>
</protein>
<proteinExistence type="predicted"/>
<name>A0A2P4YTD4_9STRA</name>
<keyword evidence="1" id="KW-0548">Nucleotidyltransferase</keyword>
<sequence>MISAASKYKLDLTVNEAEYHGLSCVSISCPGLKLLRQQALERIRSWPKRELLYVKRDWNQSADNLTSAGLHREDGIVINT</sequence>
<gene>
    <name evidence="1" type="ORF">PHPALM_1030</name>
</gene>
<dbReference type="PROSITE" id="PS51257">
    <property type="entry name" value="PROKAR_LIPOPROTEIN"/>
    <property type="match status" value="1"/>
</dbReference>
<accession>A0A2P4YTD4</accession>
<dbReference type="OrthoDB" id="121347at2759"/>
<dbReference type="GO" id="GO:0003964">
    <property type="term" value="F:RNA-directed DNA polymerase activity"/>
    <property type="evidence" value="ECO:0007669"/>
    <property type="project" value="UniProtKB-KW"/>
</dbReference>
<dbReference type="Proteomes" id="UP000237271">
    <property type="component" value="Unassembled WGS sequence"/>
</dbReference>
<reference evidence="1 2" key="1">
    <citation type="journal article" date="2017" name="Genome Biol. Evol.">
        <title>Phytophthora megakarya and P. palmivora, closely related causal agents of cacao black pod rot, underwent increases in genome sizes and gene numbers by different mechanisms.</title>
        <authorList>
            <person name="Ali S.S."/>
            <person name="Shao J."/>
            <person name="Lary D.J."/>
            <person name="Kronmiller B."/>
            <person name="Shen D."/>
            <person name="Strem M.D."/>
            <person name="Amoako-Attah I."/>
            <person name="Akrofi A.Y."/>
            <person name="Begoude B.A."/>
            <person name="Ten Hoopen G.M."/>
            <person name="Coulibaly K."/>
            <person name="Kebe B.I."/>
            <person name="Melnick R.L."/>
            <person name="Guiltinan M.J."/>
            <person name="Tyler B.M."/>
            <person name="Meinhardt L.W."/>
            <person name="Bailey B.A."/>
        </authorList>
    </citation>
    <scope>NUCLEOTIDE SEQUENCE [LARGE SCALE GENOMIC DNA]</scope>
    <source>
        <strain evidence="2">sbr112.9</strain>
    </source>
</reference>